<dbReference type="InterPro" id="IPR004166">
    <property type="entry name" value="a-kinase_dom"/>
</dbReference>
<keyword evidence="2" id="KW-0808">Transferase</keyword>
<evidence type="ECO:0000256" key="2">
    <source>
        <dbReference type="ARBA" id="ARBA00022679"/>
    </source>
</evidence>
<protein>
    <recommendedName>
        <fullName evidence="6">Alpha-type protein kinase domain-containing protein</fullName>
    </recommendedName>
</protein>
<evidence type="ECO:0000256" key="3">
    <source>
        <dbReference type="ARBA" id="ARBA00022741"/>
    </source>
</evidence>
<dbReference type="AlphaFoldDB" id="A0A9W8J495"/>
<dbReference type="InterPro" id="IPR011009">
    <property type="entry name" value="Kinase-like_dom_sf"/>
</dbReference>
<name>A0A9W8J495_9AGAR</name>
<dbReference type="GO" id="GO:0004674">
    <property type="term" value="F:protein serine/threonine kinase activity"/>
    <property type="evidence" value="ECO:0007669"/>
    <property type="project" value="UniProtKB-KW"/>
</dbReference>
<dbReference type="SUPFAM" id="SSF56112">
    <property type="entry name" value="Protein kinase-like (PK-like)"/>
    <property type="match status" value="2"/>
</dbReference>
<keyword evidence="8" id="KW-1185">Reference proteome</keyword>
<proteinExistence type="predicted"/>
<gene>
    <name evidence="7" type="ORF">H1R20_g11057</name>
</gene>
<dbReference type="EMBL" id="JANBPK010001088">
    <property type="protein sequence ID" value="KAJ2926039.1"/>
    <property type="molecule type" value="Genomic_DNA"/>
</dbReference>
<organism evidence="7 8">
    <name type="scientific">Candolleomyces eurysporus</name>
    <dbReference type="NCBI Taxonomy" id="2828524"/>
    <lineage>
        <taxon>Eukaryota</taxon>
        <taxon>Fungi</taxon>
        <taxon>Dikarya</taxon>
        <taxon>Basidiomycota</taxon>
        <taxon>Agaricomycotina</taxon>
        <taxon>Agaricomycetes</taxon>
        <taxon>Agaricomycetidae</taxon>
        <taxon>Agaricales</taxon>
        <taxon>Agaricineae</taxon>
        <taxon>Psathyrellaceae</taxon>
        <taxon>Candolleomyces</taxon>
    </lineage>
</organism>
<dbReference type="InterPro" id="IPR051852">
    <property type="entry name" value="Alpha-type_PK"/>
</dbReference>
<dbReference type="Proteomes" id="UP001140091">
    <property type="component" value="Unassembled WGS sequence"/>
</dbReference>
<evidence type="ECO:0000313" key="8">
    <source>
        <dbReference type="Proteomes" id="UP001140091"/>
    </source>
</evidence>
<keyword evidence="1" id="KW-0723">Serine/threonine-protein kinase</keyword>
<dbReference type="OrthoDB" id="301415at2759"/>
<reference evidence="7" key="1">
    <citation type="submission" date="2022-06" db="EMBL/GenBank/DDBJ databases">
        <title>Genome Sequence of Candolleomyces eurysporus.</title>
        <authorList>
            <person name="Buettner E."/>
        </authorList>
    </citation>
    <scope>NUCLEOTIDE SEQUENCE</scope>
    <source>
        <strain evidence="7">VTCC 930004</strain>
    </source>
</reference>
<evidence type="ECO:0000256" key="4">
    <source>
        <dbReference type="ARBA" id="ARBA00022777"/>
    </source>
</evidence>
<dbReference type="PROSITE" id="PS51158">
    <property type="entry name" value="ALPHA_KINASE"/>
    <property type="match status" value="1"/>
</dbReference>
<evidence type="ECO:0000256" key="1">
    <source>
        <dbReference type="ARBA" id="ARBA00022527"/>
    </source>
</evidence>
<dbReference type="Gene3D" id="3.20.200.10">
    <property type="entry name" value="MHCK/EF2 kinase"/>
    <property type="match status" value="2"/>
</dbReference>
<comment type="caution">
    <text evidence="7">The sequence shown here is derived from an EMBL/GenBank/DDBJ whole genome shotgun (WGS) entry which is preliminary data.</text>
</comment>
<sequence length="320" mass="35013">MFHSANKSFSLGDAGIQGFQGFFAKHKCNKICAALGLPFGQGCNGATIDEARIKISIGHGVPLERKADDVSNVSAVDLPPALSGQVELEPLNEQSIQTLIYSPDSNRSFELAGYLCHPAKIQNDQTGSITDWTIFLKNDVRGLVLDAQDAAFYKYTAHTAGANGFLEEYVRKLGGCTSIMPSVKGINLLTPSLLKPVEDRTRFRLKNTPYLLLTAIDSSLPRNVEIQFHSCPQRLSEFQSNPRGPASIPSNDAAVFLEAFSHYVFEATSGGAVVTDFDYFIDDGYITILGFNHPTQLVNDFAKLHQCNDLCRALNLPSFE</sequence>
<feature type="non-terminal residue" evidence="7">
    <location>
        <position position="320"/>
    </location>
</feature>
<keyword evidence="5" id="KW-0067">ATP-binding</keyword>
<dbReference type="PANTHER" id="PTHR45992">
    <property type="entry name" value="EUKARYOTIC ELONGATION FACTOR 2 KINASE-RELATED"/>
    <property type="match status" value="1"/>
</dbReference>
<feature type="domain" description="Alpha-type protein kinase" evidence="6">
    <location>
        <begin position="1"/>
        <end position="40"/>
    </location>
</feature>
<keyword evidence="3" id="KW-0547">Nucleotide-binding</keyword>
<dbReference type="GO" id="GO:0005524">
    <property type="term" value="F:ATP binding"/>
    <property type="evidence" value="ECO:0007669"/>
    <property type="project" value="UniProtKB-KW"/>
</dbReference>
<evidence type="ECO:0000313" key="7">
    <source>
        <dbReference type="EMBL" id="KAJ2926039.1"/>
    </source>
</evidence>
<dbReference type="Pfam" id="PF02816">
    <property type="entry name" value="Alpha_kinase"/>
    <property type="match status" value="1"/>
</dbReference>
<accession>A0A9W8J495</accession>
<evidence type="ECO:0000259" key="6">
    <source>
        <dbReference type="PROSITE" id="PS51158"/>
    </source>
</evidence>
<keyword evidence="4" id="KW-0418">Kinase</keyword>
<evidence type="ECO:0000256" key="5">
    <source>
        <dbReference type="ARBA" id="ARBA00022840"/>
    </source>
</evidence>